<dbReference type="OrthoDB" id="34535at2157"/>
<dbReference type="EMBL" id="FNIA01000014">
    <property type="protein sequence ID" value="SDN07116.1"/>
    <property type="molecule type" value="Genomic_DNA"/>
</dbReference>
<dbReference type="RefSeq" id="WP_089734373.1">
    <property type="nucleotide sequence ID" value="NZ_FNIA01000014.1"/>
</dbReference>
<accession>A0A1G9YEW2</accession>
<gene>
    <name evidence="2" type="ORF">SAMN05192554_1147</name>
</gene>
<organism evidence="2 3">
    <name type="scientific">Haloarchaeobius iranensis</name>
    <dbReference type="NCBI Taxonomy" id="996166"/>
    <lineage>
        <taxon>Archaea</taxon>
        <taxon>Methanobacteriati</taxon>
        <taxon>Methanobacteriota</taxon>
        <taxon>Stenosarchaea group</taxon>
        <taxon>Halobacteria</taxon>
        <taxon>Halobacteriales</taxon>
        <taxon>Halorubellaceae</taxon>
        <taxon>Haloarchaeobius</taxon>
    </lineage>
</organism>
<dbReference type="Proteomes" id="UP000199370">
    <property type="component" value="Unassembled WGS sequence"/>
</dbReference>
<dbReference type="AlphaFoldDB" id="A0A1G9YEW2"/>
<dbReference type="STRING" id="996166.SAMN05192554_1147"/>
<evidence type="ECO:0000259" key="1">
    <source>
        <dbReference type="Pfam" id="PF13274"/>
    </source>
</evidence>
<dbReference type="InterPro" id="IPR025272">
    <property type="entry name" value="SocA_Panacea"/>
</dbReference>
<keyword evidence="3" id="KW-1185">Reference proteome</keyword>
<name>A0A1G9YEW2_9EURY</name>
<feature type="domain" description="Antitoxin SocA-like Panacea" evidence="1">
    <location>
        <begin position="36"/>
        <end position="137"/>
    </location>
</feature>
<evidence type="ECO:0000313" key="2">
    <source>
        <dbReference type="EMBL" id="SDN07116.1"/>
    </source>
</evidence>
<reference evidence="2 3" key="1">
    <citation type="submission" date="2016-10" db="EMBL/GenBank/DDBJ databases">
        <authorList>
            <person name="de Groot N.N."/>
        </authorList>
    </citation>
    <scope>NUCLEOTIDE SEQUENCE [LARGE SCALE GENOMIC DNA]</scope>
    <source>
        <strain evidence="3">EB21,IBRC-M 10013,KCTC 4048</strain>
    </source>
</reference>
<dbReference type="Pfam" id="PF13274">
    <property type="entry name" value="SocA_Panacea"/>
    <property type="match status" value="1"/>
</dbReference>
<evidence type="ECO:0000313" key="3">
    <source>
        <dbReference type="Proteomes" id="UP000199370"/>
    </source>
</evidence>
<protein>
    <recommendedName>
        <fullName evidence="1">Antitoxin SocA-like Panacea domain-containing protein</fullName>
    </recommendedName>
</protein>
<proteinExistence type="predicted"/>
<sequence>MLKQTGLSEEELDRVKLVIKEFLVQSQRDELFETRIQKLIFYGEVYCVVHYSRRMTKAEYRPYMYGAFSRDVRYALNVMDDITEKNRIVNNNRTTAYSLDSKDNFVSDGLQRIISAICDKVNRESTEELAQFSKDSWLFEETEYDQPMDFEEFDRAITQNDGIKNKLERQLPEKIDGVESELYTIS</sequence>